<dbReference type="AlphaFoldDB" id="A0A9X4L6V2"/>
<gene>
    <name evidence="1" type="ORF">M4L89_01325</name>
</gene>
<proteinExistence type="predicted"/>
<dbReference type="RefSeq" id="WP_002512385.1">
    <property type="nucleotide sequence ID" value="NZ_CP065710.1"/>
</dbReference>
<accession>A0A9X4L6V2</accession>
<dbReference type="EMBL" id="JAMBQA010000001">
    <property type="protein sequence ID" value="MDG0844884.1"/>
    <property type="molecule type" value="Genomic_DNA"/>
</dbReference>
<dbReference type="Proteomes" id="UP001152422">
    <property type="component" value="Unassembled WGS sequence"/>
</dbReference>
<sequence length="187" mass="21212">MKKIIISIILALLVIALIVAGTFLYQSLNSNYKGTKQVSQSNEHNKEKSNGHTPKIDVLAQQFSTDFMNSDTRHGYYKVSKGMHKDKIEAEFGKSEQTIDIAGVKVVKYGNIGVYYTNHKVSRFFIIPEDVNVQQFRQVHGTRTINYEKNTMIYDDNPNNKFSVKVYVGQNGEIKGIESIDQVTGNR</sequence>
<evidence type="ECO:0000313" key="2">
    <source>
        <dbReference type="Proteomes" id="UP001152422"/>
    </source>
</evidence>
<evidence type="ECO:0000313" key="1">
    <source>
        <dbReference type="EMBL" id="MDG0844884.1"/>
    </source>
</evidence>
<organism evidence="1 2">
    <name type="scientific">Staphylococcus equorum</name>
    <dbReference type="NCBI Taxonomy" id="246432"/>
    <lineage>
        <taxon>Bacteria</taxon>
        <taxon>Bacillati</taxon>
        <taxon>Bacillota</taxon>
        <taxon>Bacilli</taxon>
        <taxon>Bacillales</taxon>
        <taxon>Staphylococcaceae</taxon>
        <taxon>Staphylococcus</taxon>
    </lineage>
</organism>
<protein>
    <submittedName>
        <fullName evidence="1">Uncharacterized protein</fullName>
    </submittedName>
</protein>
<name>A0A9X4L6V2_9STAP</name>
<comment type="caution">
    <text evidence="1">The sequence shown here is derived from an EMBL/GenBank/DDBJ whole genome shotgun (WGS) entry which is preliminary data.</text>
</comment>
<reference evidence="1" key="1">
    <citation type="submission" date="2022-05" db="EMBL/GenBank/DDBJ databases">
        <title>Comparative genomics of Staphylococcus equorum isolates.</title>
        <authorList>
            <person name="Luelf R.H."/>
        </authorList>
    </citation>
    <scope>NUCLEOTIDE SEQUENCE</scope>
    <source>
        <strain evidence="1">TMW 2.2497</strain>
    </source>
</reference>
<keyword evidence="2" id="KW-1185">Reference proteome</keyword>